<evidence type="ECO:0000313" key="6">
    <source>
        <dbReference type="Proteomes" id="UP000593565"/>
    </source>
</evidence>
<dbReference type="Gene3D" id="3.30.450.70">
    <property type="match status" value="1"/>
</dbReference>
<evidence type="ECO:0000256" key="1">
    <source>
        <dbReference type="ARBA" id="ARBA00004556"/>
    </source>
</evidence>
<keyword evidence="3" id="KW-0931">ER-Golgi transport</keyword>
<dbReference type="InterPro" id="IPR011012">
    <property type="entry name" value="Longin-like_dom_sf"/>
</dbReference>
<dbReference type="Pfam" id="PF04628">
    <property type="entry name" value="Sedlin_N"/>
    <property type="match status" value="1"/>
</dbReference>
<protein>
    <recommendedName>
        <fullName evidence="4">Trafficking protein particle complex subunit 2-like protein</fullName>
    </recommendedName>
</protein>
<comment type="subcellular location">
    <subcellularLocation>
        <location evidence="1">Cytoplasm</location>
        <location evidence="1">Perinuclear region</location>
    </subcellularLocation>
</comment>
<comment type="caution">
    <text evidence="5">The sequence shown here is derived from an EMBL/GenBank/DDBJ whole genome shotgun (WGS) entry which is preliminary data.</text>
</comment>
<keyword evidence="3" id="KW-0813">Transport</keyword>
<dbReference type="PANTHER" id="PTHR12403">
    <property type="entry name" value="TRAFFICKING PROTEIN PARTICLE COMPLEX SUBUNIT 2"/>
    <property type="match status" value="1"/>
</dbReference>
<reference evidence="5 6" key="1">
    <citation type="submission" date="2020-02" db="EMBL/GenBank/DDBJ databases">
        <title>A chromosome-scale genome assembly of the black bullhead catfish (Ameiurus melas).</title>
        <authorList>
            <person name="Wen M."/>
            <person name="Zham M."/>
            <person name="Cabau C."/>
            <person name="Klopp C."/>
            <person name="Donnadieu C."/>
            <person name="Roques C."/>
            <person name="Bouchez O."/>
            <person name="Lampietro C."/>
            <person name="Jouanno E."/>
            <person name="Herpin A."/>
            <person name="Louis A."/>
            <person name="Berthelot C."/>
            <person name="Parey E."/>
            <person name="Roest-Crollius H."/>
            <person name="Braasch I."/>
            <person name="Postlethwait J."/>
            <person name="Robinson-Rechavi M."/>
            <person name="Echchiki A."/>
            <person name="Begum T."/>
            <person name="Montfort J."/>
            <person name="Schartl M."/>
            <person name="Bobe J."/>
            <person name="Guiguen Y."/>
        </authorList>
    </citation>
    <scope>NUCLEOTIDE SEQUENCE [LARGE SCALE GENOMIC DNA]</scope>
    <source>
        <strain evidence="5">M_S1</strain>
        <tissue evidence="5">Blood</tissue>
    </source>
</reference>
<proteinExistence type="inferred from homology"/>
<dbReference type="EMBL" id="JAAGNN010000001">
    <property type="protein sequence ID" value="KAF4094367.1"/>
    <property type="molecule type" value="Genomic_DNA"/>
</dbReference>
<dbReference type="CDD" id="cd14854">
    <property type="entry name" value="TRAPPC2L"/>
    <property type="match status" value="1"/>
</dbReference>
<gene>
    <name evidence="5" type="ORF">AMELA_G00014530</name>
</gene>
<dbReference type="SUPFAM" id="SSF64356">
    <property type="entry name" value="SNARE-like"/>
    <property type="match status" value="1"/>
</dbReference>
<dbReference type="GO" id="GO:0006888">
    <property type="term" value="P:endoplasmic reticulum to Golgi vesicle-mediated transport"/>
    <property type="evidence" value="ECO:0007669"/>
    <property type="project" value="InterPro"/>
</dbReference>
<keyword evidence="6" id="KW-1185">Reference proteome</keyword>
<sequence>MAVCVAVIAKENYPLYIRSVPTQSELKFHYTVHTSLDVVEEKISAVGKAMADQRELYLGLLYPTEDYKVYGYVTNSKVKFVIVVDSSNTSLRDNEIRSMFRKLHSSFTDVMCNPFYNPGEPIQSKAFDSTVSGMMVPSC</sequence>
<evidence type="ECO:0000256" key="2">
    <source>
        <dbReference type="ARBA" id="ARBA00006626"/>
    </source>
</evidence>
<comment type="similarity">
    <text evidence="2">Belongs to the TRAPP small subunits family. Sedlin subfamily.</text>
</comment>
<evidence type="ECO:0000256" key="3">
    <source>
        <dbReference type="ARBA" id="ARBA00022892"/>
    </source>
</evidence>
<dbReference type="GO" id="GO:0048471">
    <property type="term" value="C:perinuclear region of cytoplasm"/>
    <property type="evidence" value="ECO:0007669"/>
    <property type="project" value="UniProtKB-SubCell"/>
</dbReference>
<dbReference type="InterPro" id="IPR006722">
    <property type="entry name" value="Sedlin"/>
</dbReference>
<name>A0A7J6BIC9_AMEME</name>
<organism evidence="5 6">
    <name type="scientific">Ameiurus melas</name>
    <name type="common">Black bullhead</name>
    <name type="synonym">Silurus melas</name>
    <dbReference type="NCBI Taxonomy" id="219545"/>
    <lineage>
        <taxon>Eukaryota</taxon>
        <taxon>Metazoa</taxon>
        <taxon>Chordata</taxon>
        <taxon>Craniata</taxon>
        <taxon>Vertebrata</taxon>
        <taxon>Euteleostomi</taxon>
        <taxon>Actinopterygii</taxon>
        <taxon>Neopterygii</taxon>
        <taxon>Teleostei</taxon>
        <taxon>Ostariophysi</taxon>
        <taxon>Siluriformes</taxon>
        <taxon>Ictaluridae</taxon>
        <taxon>Ameiurus</taxon>
    </lineage>
</organism>
<dbReference type="InterPro" id="IPR044760">
    <property type="entry name" value="TRAPPC2L"/>
</dbReference>
<evidence type="ECO:0000256" key="4">
    <source>
        <dbReference type="ARBA" id="ARBA00024408"/>
    </source>
</evidence>
<dbReference type="Proteomes" id="UP000593565">
    <property type="component" value="Unassembled WGS sequence"/>
</dbReference>
<dbReference type="AlphaFoldDB" id="A0A7J6BIC9"/>
<dbReference type="OrthoDB" id="10258445at2759"/>
<evidence type="ECO:0000313" key="5">
    <source>
        <dbReference type="EMBL" id="KAF4094367.1"/>
    </source>
</evidence>
<accession>A0A7J6BIC9</accession>